<name>J9FTL0_9ZZZZ</name>
<comment type="caution">
    <text evidence="1">The sequence shown here is derived from an EMBL/GenBank/DDBJ whole genome shotgun (WGS) entry which is preliminary data.</text>
</comment>
<dbReference type="AlphaFoldDB" id="J9FTL0"/>
<reference evidence="1" key="1">
    <citation type="journal article" date="2012" name="PLoS ONE">
        <title>Gene sets for utilization of primary and secondary nutrition supplies in the distal gut of endangered iberian lynx.</title>
        <authorList>
            <person name="Alcaide M."/>
            <person name="Messina E."/>
            <person name="Richter M."/>
            <person name="Bargiela R."/>
            <person name="Peplies J."/>
            <person name="Huws S.A."/>
            <person name="Newbold C.J."/>
            <person name="Golyshin P.N."/>
            <person name="Simon M.A."/>
            <person name="Lopez G."/>
            <person name="Yakimov M.M."/>
            <person name="Ferrer M."/>
        </authorList>
    </citation>
    <scope>NUCLEOTIDE SEQUENCE</scope>
</reference>
<gene>
    <name evidence="1" type="ORF">EVA_13599</name>
</gene>
<proteinExistence type="predicted"/>
<organism evidence="1">
    <name type="scientific">gut metagenome</name>
    <dbReference type="NCBI Taxonomy" id="749906"/>
    <lineage>
        <taxon>unclassified sequences</taxon>
        <taxon>metagenomes</taxon>
        <taxon>organismal metagenomes</taxon>
    </lineage>
</organism>
<dbReference type="EMBL" id="AMCI01004332">
    <property type="protein sequence ID" value="EJW98291.1"/>
    <property type="molecule type" value="Genomic_DNA"/>
</dbReference>
<sequence>MRYLLWLSASYIMERLIKWVSFPRIVRRTLPTVFSLSC</sequence>
<protein>
    <submittedName>
        <fullName evidence="1">Uncharacterized protein</fullName>
    </submittedName>
</protein>
<evidence type="ECO:0000313" key="1">
    <source>
        <dbReference type="EMBL" id="EJW98291.1"/>
    </source>
</evidence>
<accession>J9FTL0</accession>